<feature type="transmembrane region" description="Helical" evidence="1">
    <location>
        <begin position="81"/>
        <end position="101"/>
    </location>
</feature>
<sequence length="124" mass="14379">MDLHWLLNFWIHFSCVYLYNVAPNEFHYDKITEILREEEYSHIALLGDRDFDDPPVEVPLLQLRPQPQPQLQSQSSWYSDIITLIKIIELIGLIAVVFFLLSDYFSPKPAPTRTGPPPLTPAGR</sequence>
<accession>A0A4Z1G8A1</accession>
<comment type="caution">
    <text evidence="3">The sequence shown here is derived from an EMBL/GenBank/DDBJ whole genome shotgun (WGS) entry which is preliminary data.</text>
</comment>
<keyword evidence="2" id="KW-0732">Signal</keyword>
<keyword evidence="4" id="KW-1185">Reference proteome</keyword>
<organism evidence="3 4">
    <name type="scientific">Botrytis hyacinthi</name>
    <dbReference type="NCBI Taxonomy" id="278943"/>
    <lineage>
        <taxon>Eukaryota</taxon>
        <taxon>Fungi</taxon>
        <taxon>Dikarya</taxon>
        <taxon>Ascomycota</taxon>
        <taxon>Pezizomycotina</taxon>
        <taxon>Leotiomycetes</taxon>
        <taxon>Helotiales</taxon>
        <taxon>Sclerotiniaceae</taxon>
        <taxon>Botrytis</taxon>
    </lineage>
</organism>
<feature type="signal peptide" evidence="2">
    <location>
        <begin position="1"/>
        <end position="18"/>
    </location>
</feature>
<evidence type="ECO:0000256" key="2">
    <source>
        <dbReference type="SAM" id="SignalP"/>
    </source>
</evidence>
<evidence type="ECO:0000256" key="1">
    <source>
        <dbReference type="SAM" id="Phobius"/>
    </source>
</evidence>
<proteinExistence type="predicted"/>
<dbReference type="Proteomes" id="UP000297814">
    <property type="component" value="Unassembled WGS sequence"/>
</dbReference>
<dbReference type="AlphaFoldDB" id="A0A4Z1G8A1"/>
<gene>
    <name evidence="3" type="ORF">BHYA_0262g00030</name>
</gene>
<name>A0A4Z1G8A1_9HELO</name>
<evidence type="ECO:0000313" key="4">
    <source>
        <dbReference type="Proteomes" id="UP000297814"/>
    </source>
</evidence>
<keyword evidence="1" id="KW-0472">Membrane</keyword>
<evidence type="ECO:0000313" key="3">
    <source>
        <dbReference type="EMBL" id="TGO33166.1"/>
    </source>
</evidence>
<protein>
    <submittedName>
        <fullName evidence="3">Uncharacterized protein</fullName>
    </submittedName>
</protein>
<reference evidence="3 4" key="1">
    <citation type="submission" date="2017-12" db="EMBL/GenBank/DDBJ databases">
        <title>Comparative genomics of Botrytis spp.</title>
        <authorList>
            <person name="Valero-Jimenez C.A."/>
            <person name="Tapia P."/>
            <person name="Veloso J."/>
            <person name="Silva-Moreno E."/>
            <person name="Staats M."/>
            <person name="Valdes J.H."/>
            <person name="Van Kan J.A.L."/>
        </authorList>
    </citation>
    <scope>NUCLEOTIDE SEQUENCE [LARGE SCALE GENOMIC DNA]</scope>
    <source>
        <strain evidence="3 4">Bh0001</strain>
    </source>
</reference>
<keyword evidence="1" id="KW-1133">Transmembrane helix</keyword>
<keyword evidence="1" id="KW-0812">Transmembrane</keyword>
<dbReference type="EMBL" id="PQXK01000262">
    <property type="protein sequence ID" value="TGO33166.1"/>
    <property type="molecule type" value="Genomic_DNA"/>
</dbReference>
<feature type="chain" id="PRO_5021408995" evidence="2">
    <location>
        <begin position="19"/>
        <end position="124"/>
    </location>
</feature>